<accession>A0A1G2A611</accession>
<dbReference type="InterPro" id="IPR001107">
    <property type="entry name" value="Band_7"/>
</dbReference>
<sequence>MIDQKDLLFKIPFLKNLRRAVGLFIVLLVIFILFSITLTVVPAGHVGVMDFFGRAFDRELQPGLQFKIPFARVVAMSTQTNDYTMTSRTGEGQIKADDSINVLTKEGLTVNLDITALYHIIDTEASEIYKKIGKEYESKILRPTIRSSIRGVVAQFDANALYSEKREEAGQKILENIKAQLNQRGFAVEDVLIRNVVLPQKLADAIEEKLRAEQEAQRFDFILAKEQKEAERKRIEAQGQRDAQKIINESLTERYLQYQYIQGLKERAGTIYVPVSPENGLPMFKGL</sequence>
<dbReference type="PRINTS" id="PR00679">
    <property type="entry name" value="PROHIBITIN"/>
</dbReference>
<dbReference type="Gene3D" id="3.30.479.30">
    <property type="entry name" value="Band 7 domain"/>
    <property type="match status" value="1"/>
</dbReference>
<comment type="caution">
    <text evidence="3">The sequence shown here is derived from an EMBL/GenBank/DDBJ whole genome shotgun (WGS) entry which is preliminary data.</text>
</comment>
<dbReference type="AlphaFoldDB" id="A0A1G2A611"/>
<protein>
    <recommendedName>
        <fullName evidence="2">Band 7 domain-containing protein</fullName>
    </recommendedName>
</protein>
<reference evidence="3 4" key="1">
    <citation type="journal article" date="2016" name="Nat. Commun.">
        <title>Thousands of microbial genomes shed light on interconnected biogeochemical processes in an aquifer system.</title>
        <authorList>
            <person name="Anantharaman K."/>
            <person name="Brown C.T."/>
            <person name="Hug L.A."/>
            <person name="Sharon I."/>
            <person name="Castelle C.J."/>
            <person name="Probst A.J."/>
            <person name="Thomas B.C."/>
            <person name="Singh A."/>
            <person name="Wilkins M.J."/>
            <person name="Karaoz U."/>
            <person name="Brodie E.L."/>
            <person name="Williams K.H."/>
            <person name="Hubbard S.S."/>
            <person name="Banfield J.F."/>
        </authorList>
    </citation>
    <scope>NUCLEOTIDE SEQUENCE [LARGE SCALE GENOMIC DNA]</scope>
</reference>
<dbReference type="CDD" id="cd03401">
    <property type="entry name" value="SPFH_prohibitin"/>
    <property type="match status" value="1"/>
</dbReference>
<evidence type="ECO:0000313" key="4">
    <source>
        <dbReference type="Proteomes" id="UP000178315"/>
    </source>
</evidence>
<dbReference type="GO" id="GO:0016020">
    <property type="term" value="C:membrane"/>
    <property type="evidence" value="ECO:0007669"/>
    <property type="project" value="InterPro"/>
</dbReference>
<evidence type="ECO:0000313" key="3">
    <source>
        <dbReference type="EMBL" id="OGY72308.1"/>
    </source>
</evidence>
<name>A0A1G2A611_9BACT</name>
<proteinExistence type="predicted"/>
<dbReference type="Pfam" id="PF01145">
    <property type="entry name" value="Band_7"/>
    <property type="match status" value="1"/>
</dbReference>
<feature type="domain" description="Band 7" evidence="2">
    <location>
        <begin position="36"/>
        <end position="210"/>
    </location>
</feature>
<dbReference type="InterPro" id="IPR000163">
    <property type="entry name" value="Prohibitin"/>
</dbReference>
<dbReference type="Proteomes" id="UP000178315">
    <property type="component" value="Unassembled WGS sequence"/>
</dbReference>
<organism evidence="3 4">
    <name type="scientific">Candidatus Jacksonbacteria bacterium RIFCSPLOWO2_02_FULL_44_20</name>
    <dbReference type="NCBI Taxonomy" id="1798460"/>
    <lineage>
        <taxon>Bacteria</taxon>
        <taxon>Candidatus Jacksoniibacteriota</taxon>
    </lineage>
</organism>
<evidence type="ECO:0000256" key="1">
    <source>
        <dbReference type="SAM" id="Phobius"/>
    </source>
</evidence>
<gene>
    <name evidence="3" type="ORF">A3H61_00815</name>
</gene>
<keyword evidence="1" id="KW-0472">Membrane</keyword>
<dbReference type="EMBL" id="MHJU01000038">
    <property type="protein sequence ID" value="OGY72308.1"/>
    <property type="molecule type" value="Genomic_DNA"/>
</dbReference>
<evidence type="ECO:0000259" key="2">
    <source>
        <dbReference type="SMART" id="SM00244"/>
    </source>
</evidence>
<keyword evidence="1" id="KW-1133">Transmembrane helix</keyword>
<dbReference type="SUPFAM" id="SSF117892">
    <property type="entry name" value="Band 7/SPFH domain"/>
    <property type="match status" value="1"/>
</dbReference>
<dbReference type="PANTHER" id="PTHR23222">
    <property type="entry name" value="PROHIBITIN"/>
    <property type="match status" value="1"/>
</dbReference>
<keyword evidence="1" id="KW-0812">Transmembrane</keyword>
<dbReference type="SMART" id="SM00244">
    <property type="entry name" value="PHB"/>
    <property type="match status" value="1"/>
</dbReference>
<feature type="transmembrane region" description="Helical" evidence="1">
    <location>
        <begin position="21"/>
        <end position="41"/>
    </location>
</feature>
<dbReference type="PANTHER" id="PTHR23222:SF0">
    <property type="entry name" value="PROHIBITIN 1"/>
    <property type="match status" value="1"/>
</dbReference>
<dbReference type="InterPro" id="IPR036013">
    <property type="entry name" value="Band_7/SPFH_dom_sf"/>
</dbReference>